<dbReference type="NCBIfam" id="TIGR02937">
    <property type="entry name" value="sigma70-ECF"/>
    <property type="match status" value="1"/>
</dbReference>
<dbReference type="PANTHER" id="PTHR43133:SF46">
    <property type="entry name" value="RNA POLYMERASE SIGMA-70 FACTOR ECF SUBFAMILY"/>
    <property type="match status" value="1"/>
</dbReference>
<reference evidence="9 10" key="1">
    <citation type="submission" date="2023-05" db="EMBL/GenBank/DDBJ databases">
        <title>Novel species of genus Flectobacillus isolated from stream in China.</title>
        <authorList>
            <person name="Lu H."/>
        </authorList>
    </citation>
    <scope>NUCLEOTIDE SEQUENCE [LARGE SCALE GENOMIC DNA]</scope>
    <source>
        <strain evidence="9 10">KCTC 42575</strain>
    </source>
</reference>
<sequence length="178" mass="20371">MELEKDLINACLQNDRIAQRKLYQAYASRMLVVCSRYAQSKAEAEDILQEAFIKIFQNLASFRGESTIGAWIKRIVINTAIKHIRSQQPWQDMSDVAEFENHFSDKGTSIEGIHFQELLAMIHKLPKGCQTVFNLYAIEGYQHHEIAEMLGISEGTSKSQYSRARQLLQAQLSYDKVG</sequence>
<dbReference type="InterPro" id="IPR013325">
    <property type="entry name" value="RNA_pol_sigma_r2"/>
</dbReference>
<dbReference type="Pfam" id="PF08281">
    <property type="entry name" value="Sigma70_r4_2"/>
    <property type="match status" value="1"/>
</dbReference>
<dbReference type="PROSITE" id="PS01063">
    <property type="entry name" value="SIGMA70_ECF"/>
    <property type="match status" value="1"/>
</dbReference>
<feature type="domain" description="RNA polymerase sigma factor 70 region 4 type 2" evidence="8">
    <location>
        <begin position="116"/>
        <end position="168"/>
    </location>
</feature>
<feature type="domain" description="RNA polymerase sigma-70 region 2" evidence="7">
    <location>
        <begin position="22"/>
        <end position="88"/>
    </location>
</feature>
<comment type="caution">
    <text evidence="9">The sequence shown here is derived from an EMBL/GenBank/DDBJ whole genome shotgun (WGS) entry which is preliminary data.</text>
</comment>
<keyword evidence="5 6" id="KW-0804">Transcription</keyword>
<dbReference type="InterPro" id="IPR013249">
    <property type="entry name" value="RNA_pol_sigma70_r4_t2"/>
</dbReference>
<evidence type="ECO:0000259" key="7">
    <source>
        <dbReference type="Pfam" id="PF04542"/>
    </source>
</evidence>
<evidence type="ECO:0000256" key="5">
    <source>
        <dbReference type="ARBA" id="ARBA00023163"/>
    </source>
</evidence>
<dbReference type="Gene3D" id="1.10.10.10">
    <property type="entry name" value="Winged helix-like DNA-binding domain superfamily/Winged helix DNA-binding domain"/>
    <property type="match status" value="1"/>
</dbReference>
<keyword evidence="10" id="KW-1185">Reference proteome</keyword>
<comment type="similarity">
    <text evidence="1 6">Belongs to the sigma-70 factor family. ECF subfamily.</text>
</comment>
<dbReference type="Gene3D" id="1.10.1740.10">
    <property type="match status" value="1"/>
</dbReference>
<dbReference type="Pfam" id="PF04542">
    <property type="entry name" value="Sigma70_r2"/>
    <property type="match status" value="1"/>
</dbReference>
<dbReference type="InterPro" id="IPR000838">
    <property type="entry name" value="RNA_pol_sigma70_ECF_CS"/>
</dbReference>
<name>A0ABT6YAX6_9BACT</name>
<gene>
    <name evidence="9" type="ORF">QM524_14230</name>
</gene>
<proteinExistence type="inferred from homology"/>
<dbReference type="SUPFAM" id="SSF88659">
    <property type="entry name" value="Sigma3 and sigma4 domains of RNA polymerase sigma factors"/>
    <property type="match status" value="1"/>
</dbReference>
<evidence type="ECO:0000313" key="9">
    <source>
        <dbReference type="EMBL" id="MDI9860366.1"/>
    </source>
</evidence>
<evidence type="ECO:0000256" key="4">
    <source>
        <dbReference type="ARBA" id="ARBA00023125"/>
    </source>
</evidence>
<accession>A0ABT6YAX6</accession>
<dbReference type="InterPro" id="IPR007627">
    <property type="entry name" value="RNA_pol_sigma70_r2"/>
</dbReference>
<keyword evidence="2 6" id="KW-0805">Transcription regulation</keyword>
<evidence type="ECO:0000256" key="1">
    <source>
        <dbReference type="ARBA" id="ARBA00010641"/>
    </source>
</evidence>
<evidence type="ECO:0000313" key="10">
    <source>
        <dbReference type="Proteomes" id="UP001236507"/>
    </source>
</evidence>
<evidence type="ECO:0000256" key="3">
    <source>
        <dbReference type="ARBA" id="ARBA00023082"/>
    </source>
</evidence>
<dbReference type="CDD" id="cd06171">
    <property type="entry name" value="Sigma70_r4"/>
    <property type="match status" value="1"/>
</dbReference>
<evidence type="ECO:0000256" key="6">
    <source>
        <dbReference type="RuleBase" id="RU000716"/>
    </source>
</evidence>
<dbReference type="Proteomes" id="UP001236507">
    <property type="component" value="Unassembled WGS sequence"/>
</dbReference>
<evidence type="ECO:0000256" key="2">
    <source>
        <dbReference type="ARBA" id="ARBA00023015"/>
    </source>
</evidence>
<dbReference type="InterPro" id="IPR013324">
    <property type="entry name" value="RNA_pol_sigma_r3/r4-like"/>
</dbReference>
<keyword evidence="3 6" id="KW-0731">Sigma factor</keyword>
<dbReference type="EMBL" id="JASHIF010000011">
    <property type="protein sequence ID" value="MDI9860366.1"/>
    <property type="molecule type" value="Genomic_DNA"/>
</dbReference>
<keyword evidence="4 6" id="KW-0238">DNA-binding</keyword>
<dbReference type="InterPro" id="IPR039425">
    <property type="entry name" value="RNA_pol_sigma-70-like"/>
</dbReference>
<dbReference type="PANTHER" id="PTHR43133">
    <property type="entry name" value="RNA POLYMERASE ECF-TYPE SIGMA FACTO"/>
    <property type="match status" value="1"/>
</dbReference>
<evidence type="ECO:0000259" key="8">
    <source>
        <dbReference type="Pfam" id="PF08281"/>
    </source>
</evidence>
<dbReference type="SUPFAM" id="SSF88946">
    <property type="entry name" value="Sigma2 domain of RNA polymerase sigma factors"/>
    <property type="match status" value="1"/>
</dbReference>
<dbReference type="InterPro" id="IPR014284">
    <property type="entry name" value="RNA_pol_sigma-70_dom"/>
</dbReference>
<protein>
    <recommendedName>
        <fullName evidence="6">RNA polymerase sigma factor</fullName>
    </recommendedName>
</protein>
<organism evidence="9 10">
    <name type="scientific">Flectobacillus roseus</name>
    <dbReference type="NCBI Taxonomy" id="502259"/>
    <lineage>
        <taxon>Bacteria</taxon>
        <taxon>Pseudomonadati</taxon>
        <taxon>Bacteroidota</taxon>
        <taxon>Cytophagia</taxon>
        <taxon>Cytophagales</taxon>
        <taxon>Flectobacillaceae</taxon>
        <taxon>Flectobacillus</taxon>
    </lineage>
</organism>
<dbReference type="InterPro" id="IPR036388">
    <property type="entry name" value="WH-like_DNA-bd_sf"/>
</dbReference>